<feature type="compositionally biased region" description="Basic residues" evidence="1">
    <location>
        <begin position="87"/>
        <end position="97"/>
    </location>
</feature>
<sequence>MVLANGLKMGGPSLLASLTRNEVRAYFTGLGYQPFLHDGTDVGSFRDLLAGAFARIRPLGTEGRQPVIALTMPKGHTGPEQVAGRKIAGRRPFTRPR</sequence>
<reference evidence="3" key="1">
    <citation type="submission" date="2024-07" db="EMBL/GenBank/DDBJ databases">
        <authorList>
            <person name="Yu S.T."/>
        </authorList>
    </citation>
    <scope>NUCLEOTIDE SEQUENCE</scope>
    <source>
        <strain evidence="3">R35</strain>
    </source>
</reference>
<accession>A0AB39SJG6</accession>
<name>A0AB39SJG6_9ACTN</name>
<dbReference type="EMBL" id="CP163440">
    <property type="protein sequence ID" value="XDQ65434.1"/>
    <property type="molecule type" value="Genomic_DNA"/>
</dbReference>
<dbReference type="Gene3D" id="3.40.50.970">
    <property type="match status" value="1"/>
</dbReference>
<evidence type="ECO:0000313" key="3">
    <source>
        <dbReference type="EMBL" id="XDQ65434.1"/>
    </source>
</evidence>
<dbReference type="SUPFAM" id="SSF52518">
    <property type="entry name" value="Thiamin diphosphate-binding fold (THDP-binding)"/>
    <property type="match status" value="1"/>
</dbReference>
<feature type="domain" description="Xylulose 5-phosphate/Fructose 6-phosphate phosphoketolase N-terminal" evidence="2">
    <location>
        <begin position="4"/>
        <end position="89"/>
    </location>
</feature>
<dbReference type="InterPro" id="IPR018970">
    <property type="entry name" value="Xul5P/Fru6P_PKetolase_N"/>
</dbReference>
<feature type="region of interest" description="Disordered" evidence="1">
    <location>
        <begin position="71"/>
        <end position="97"/>
    </location>
</feature>
<organism evidence="3">
    <name type="scientific">Streptomyces sp. R35</name>
    <dbReference type="NCBI Taxonomy" id="3238630"/>
    <lineage>
        <taxon>Bacteria</taxon>
        <taxon>Bacillati</taxon>
        <taxon>Actinomycetota</taxon>
        <taxon>Actinomycetes</taxon>
        <taxon>Kitasatosporales</taxon>
        <taxon>Streptomycetaceae</taxon>
        <taxon>Streptomyces</taxon>
    </lineage>
</organism>
<gene>
    <name evidence="3" type="ORF">AB5J50_33905</name>
</gene>
<dbReference type="GO" id="GO:0000287">
    <property type="term" value="F:magnesium ion binding"/>
    <property type="evidence" value="ECO:0007669"/>
    <property type="project" value="UniProtKB-ARBA"/>
</dbReference>
<protein>
    <recommendedName>
        <fullName evidence="2">Xylulose 5-phosphate/Fructose 6-phosphate phosphoketolase N-terminal domain-containing protein</fullName>
    </recommendedName>
</protein>
<dbReference type="AlphaFoldDB" id="A0AB39SJG6"/>
<evidence type="ECO:0000256" key="1">
    <source>
        <dbReference type="SAM" id="MobiDB-lite"/>
    </source>
</evidence>
<dbReference type="RefSeq" id="WP_369262140.1">
    <property type="nucleotide sequence ID" value="NZ_CP163440.1"/>
</dbReference>
<evidence type="ECO:0000259" key="2">
    <source>
        <dbReference type="Pfam" id="PF09364"/>
    </source>
</evidence>
<proteinExistence type="predicted"/>
<dbReference type="InterPro" id="IPR029061">
    <property type="entry name" value="THDP-binding"/>
</dbReference>
<dbReference type="Pfam" id="PF09364">
    <property type="entry name" value="XFP_N"/>
    <property type="match status" value="1"/>
</dbReference>